<accession>A0ABY8NGQ1</accession>
<reference evidence="1 2" key="1">
    <citation type="submission" date="2023-02" db="EMBL/GenBank/DDBJ databases">
        <title>Description and genomic characterization of Microbulbifer bruguierae sp. nov., isolated from the sediment of mangrove plant Bruguiera sexangula.</title>
        <authorList>
            <person name="Long M."/>
        </authorList>
    </citation>
    <scope>NUCLEOTIDE SEQUENCE [LARGE SCALE GENOMIC DNA]</scope>
    <source>
        <strain evidence="1 2">H12</strain>
    </source>
</reference>
<dbReference type="EMBL" id="CP118605">
    <property type="protein sequence ID" value="WGL18106.1"/>
    <property type="molecule type" value="Genomic_DNA"/>
</dbReference>
<keyword evidence="2" id="KW-1185">Reference proteome</keyword>
<sequence>MLTNPGKSPQFVTLLGPLAAVLLLIFSFPTVATEPNRSYDTAVEAFAYRGRPRDQVELAAYGSSPSPCQGEHSDWAVDVGLSNYAKWARLFDELGRGDPRTLKAFDDQIQALAYLVTKLDCQDPLIRYRYANALYQQRSYTESLAVLETLEKPLQEYYPDFYPMYLNRIAAALRRTDQHDRVINIRRELADLVPGDVSNMLNLAGMLSVRDQTGDAQEARLWVARARQGGLSLYGEKVAGDIIARLRVKHAN</sequence>
<organism evidence="1 2">
    <name type="scientific">Microbulbifer bruguierae</name>
    <dbReference type="NCBI Taxonomy" id="3029061"/>
    <lineage>
        <taxon>Bacteria</taxon>
        <taxon>Pseudomonadati</taxon>
        <taxon>Pseudomonadota</taxon>
        <taxon>Gammaproteobacteria</taxon>
        <taxon>Cellvibrionales</taxon>
        <taxon>Microbulbiferaceae</taxon>
        <taxon>Microbulbifer</taxon>
    </lineage>
</organism>
<dbReference type="InterPro" id="IPR011990">
    <property type="entry name" value="TPR-like_helical_dom_sf"/>
</dbReference>
<dbReference type="Proteomes" id="UP001236500">
    <property type="component" value="Chromosome"/>
</dbReference>
<evidence type="ECO:0000313" key="2">
    <source>
        <dbReference type="Proteomes" id="UP001236500"/>
    </source>
</evidence>
<name>A0ABY8NGQ1_9GAMM</name>
<gene>
    <name evidence="1" type="ORF">PVT68_07370</name>
</gene>
<proteinExistence type="predicted"/>
<evidence type="ECO:0000313" key="1">
    <source>
        <dbReference type="EMBL" id="WGL18106.1"/>
    </source>
</evidence>
<evidence type="ECO:0008006" key="3">
    <source>
        <dbReference type="Google" id="ProtNLM"/>
    </source>
</evidence>
<dbReference type="SUPFAM" id="SSF48452">
    <property type="entry name" value="TPR-like"/>
    <property type="match status" value="1"/>
</dbReference>
<dbReference type="Gene3D" id="1.25.40.10">
    <property type="entry name" value="Tetratricopeptide repeat domain"/>
    <property type="match status" value="1"/>
</dbReference>
<protein>
    <recommendedName>
        <fullName evidence="3">Tetratricopeptide repeat protein</fullName>
    </recommendedName>
</protein>
<dbReference type="RefSeq" id="WP_280322061.1">
    <property type="nucleotide sequence ID" value="NZ_CP118605.1"/>
</dbReference>